<dbReference type="AlphaFoldDB" id="A0A7J9N2C9"/>
<accession>A0A7J9N2C9</accession>
<feature type="non-terminal residue" evidence="2">
    <location>
        <position position="62"/>
    </location>
</feature>
<organism evidence="2 3">
    <name type="scientific">Gossypium schwendimanii</name>
    <name type="common">Cotton</name>
    <dbReference type="NCBI Taxonomy" id="34291"/>
    <lineage>
        <taxon>Eukaryota</taxon>
        <taxon>Viridiplantae</taxon>
        <taxon>Streptophyta</taxon>
        <taxon>Embryophyta</taxon>
        <taxon>Tracheophyta</taxon>
        <taxon>Spermatophyta</taxon>
        <taxon>Magnoliopsida</taxon>
        <taxon>eudicotyledons</taxon>
        <taxon>Gunneridae</taxon>
        <taxon>Pentapetalae</taxon>
        <taxon>rosids</taxon>
        <taxon>malvids</taxon>
        <taxon>Malvales</taxon>
        <taxon>Malvaceae</taxon>
        <taxon>Malvoideae</taxon>
        <taxon>Gossypium</taxon>
    </lineage>
</organism>
<protein>
    <submittedName>
        <fullName evidence="2">Uncharacterized protein</fullName>
    </submittedName>
</protein>
<sequence>MRTAGLGKTSEQWRQEIREEKGMADKWEKKCQETQLQNEALERSLSKSQNEKDELKVRIAEL</sequence>
<reference evidence="2 3" key="1">
    <citation type="journal article" date="2019" name="Genome Biol. Evol.">
        <title>Insights into the evolution of the New World diploid cottons (Gossypium, subgenus Houzingenia) based on genome sequencing.</title>
        <authorList>
            <person name="Grover C.E."/>
            <person name="Arick M.A. 2nd"/>
            <person name="Thrash A."/>
            <person name="Conover J.L."/>
            <person name="Sanders W.S."/>
            <person name="Peterson D.G."/>
            <person name="Frelichowski J.E."/>
            <person name="Scheffler J.A."/>
            <person name="Scheffler B.E."/>
            <person name="Wendel J.F."/>
        </authorList>
    </citation>
    <scope>NUCLEOTIDE SEQUENCE [LARGE SCALE GENOMIC DNA]</scope>
    <source>
        <strain evidence="2">1</strain>
        <tissue evidence="2">Leaf</tissue>
    </source>
</reference>
<keyword evidence="3" id="KW-1185">Reference proteome</keyword>
<dbReference type="EMBL" id="JABFAF010267857">
    <property type="protein sequence ID" value="MBA0877324.1"/>
    <property type="molecule type" value="Genomic_DNA"/>
</dbReference>
<proteinExistence type="predicted"/>
<comment type="caution">
    <text evidence="2">The sequence shown here is derived from an EMBL/GenBank/DDBJ whole genome shotgun (WGS) entry which is preliminary data.</text>
</comment>
<name>A0A7J9N2C9_GOSSC</name>
<evidence type="ECO:0000313" key="3">
    <source>
        <dbReference type="Proteomes" id="UP000593576"/>
    </source>
</evidence>
<evidence type="ECO:0000256" key="1">
    <source>
        <dbReference type="SAM" id="MobiDB-lite"/>
    </source>
</evidence>
<dbReference type="OrthoDB" id="10375396at2759"/>
<gene>
    <name evidence="2" type="ORF">Goshw_012151</name>
</gene>
<dbReference type="Proteomes" id="UP000593576">
    <property type="component" value="Unassembled WGS sequence"/>
</dbReference>
<evidence type="ECO:0000313" key="2">
    <source>
        <dbReference type="EMBL" id="MBA0877324.1"/>
    </source>
</evidence>
<feature type="region of interest" description="Disordered" evidence="1">
    <location>
        <begin position="42"/>
        <end position="62"/>
    </location>
</feature>